<feature type="transmembrane region" description="Helical" evidence="6">
    <location>
        <begin position="328"/>
        <end position="348"/>
    </location>
</feature>
<reference evidence="9" key="1">
    <citation type="journal article" date="2019" name="Int. J. Syst. Evol. Microbiol.">
        <title>The Global Catalogue of Microorganisms (GCM) 10K type strain sequencing project: providing services to taxonomists for standard genome sequencing and annotation.</title>
        <authorList>
            <consortium name="The Broad Institute Genomics Platform"/>
            <consortium name="The Broad Institute Genome Sequencing Center for Infectious Disease"/>
            <person name="Wu L."/>
            <person name="Ma J."/>
        </authorList>
    </citation>
    <scope>NUCLEOTIDE SEQUENCE [LARGE SCALE GENOMIC DNA]</scope>
    <source>
        <strain evidence="9">NBRC 102520</strain>
    </source>
</reference>
<feature type="transmembrane region" description="Helical" evidence="6">
    <location>
        <begin position="180"/>
        <end position="200"/>
    </location>
</feature>
<gene>
    <name evidence="8" type="ORF">GCM10007857_16500</name>
</gene>
<dbReference type="PANTHER" id="PTHR23505">
    <property type="entry name" value="SPINSTER"/>
    <property type="match status" value="1"/>
</dbReference>
<evidence type="ECO:0000313" key="9">
    <source>
        <dbReference type="Proteomes" id="UP001156905"/>
    </source>
</evidence>
<feature type="domain" description="Major facilitator superfamily (MFS) profile" evidence="7">
    <location>
        <begin position="25"/>
        <end position="423"/>
    </location>
</feature>
<dbReference type="Gene3D" id="1.20.1250.20">
    <property type="entry name" value="MFS general substrate transporter like domains"/>
    <property type="match status" value="1"/>
</dbReference>
<dbReference type="SUPFAM" id="SSF103473">
    <property type="entry name" value="MFS general substrate transporter"/>
    <property type="match status" value="1"/>
</dbReference>
<feature type="transmembrane region" description="Helical" evidence="6">
    <location>
        <begin position="360"/>
        <end position="384"/>
    </location>
</feature>
<evidence type="ECO:0000256" key="3">
    <source>
        <dbReference type="ARBA" id="ARBA00022692"/>
    </source>
</evidence>
<protein>
    <submittedName>
        <fullName evidence="8">MFS transporter</fullName>
    </submittedName>
</protein>
<keyword evidence="4 6" id="KW-1133">Transmembrane helix</keyword>
<evidence type="ECO:0000256" key="6">
    <source>
        <dbReference type="SAM" id="Phobius"/>
    </source>
</evidence>
<dbReference type="Pfam" id="PF07690">
    <property type="entry name" value="MFS_1"/>
    <property type="match status" value="1"/>
</dbReference>
<dbReference type="PROSITE" id="PS50850">
    <property type="entry name" value="MFS"/>
    <property type="match status" value="1"/>
</dbReference>
<evidence type="ECO:0000256" key="5">
    <source>
        <dbReference type="ARBA" id="ARBA00023136"/>
    </source>
</evidence>
<feature type="transmembrane region" description="Helical" evidence="6">
    <location>
        <begin position="396"/>
        <end position="418"/>
    </location>
</feature>
<feature type="transmembrane region" description="Helical" evidence="6">
    <location>
        <begin position="271"/>
        <end position="289"/>
    </location>
</feature>
<dbReference type="InterPro" id="IPR036259">
    <property type="entry name" value="MFS_trans_sf"/>
</dbReference>
<comment type="subcellular location">
    <subcellularLocation>
        <location evidence="1">Membrane</location>
        <topology evidence="1">Multi-pass membrane protein</topology>
    </subcellularLocation>
</comment>
<organism evidence="8 9">
    <name type="scientific">Bradyrhizobium iriomotense</name>
    <dbReference type="NCBI Taxonomy" id="441950"/>
    <lineage>
        <taxon>Bacteria</taxon>
        <taxon>Pseudomonadati</taxon>
        <taxon>Pseudomonadota</taxon>
        <taxon>Alphaproteobacteria</taxon>
        <taxon>Hyphomicrobiales</taxon>
        <taxon>Nitrobacteraceae</taxon>
        <taxon>Bradyrhizobium</taxon>
    </lineage>
</organism>
<evidence type="ECO:0000259" key="7">
    <source>
        <dbReference type="PROSITE" id="PS50850"/>
    </source>
</evidence>
<feature type="transmembrane region" description="Helical" evidence="6">
    <location>
        <begin position="23"/>
        <end position="47"/>
    </location>
</feature>
<feature type="transmembrane region" description="Helical" evidence="6">
    <location>
        <begin position="301"/>
        <end position="322"/>
    </location>
</feature>
<evidence type="ECO:0000256" key="1">
    <source>
        <dbReference type="ARBA" id="ARBA00004141"/>
    </source>
</evidence>
<feature type="transmembrane region" description="Helical" evidence="6">
    <location>
        <begin position="230"/>
        <end position="251"/>
    </location>
</feature>
<feature type="transmembrane region" description="Helical" evidence="6">
    <location>
        <begin position="59"/>
        <end position="80"/>
    </location>
</feature>
<dbReference type="RefSeq" id="WP_284263376.1">
    <property type="nucleotide sequence ID" value="NZ_BSOW01000004.1"/>
</dbReference>
<keyword evidence="2" id="KW-0813">Transport</keyword>
<dbReference type="EMBL" id="BSOW01000004">
    <property type="protein sequence ID" value="GLR84940.1"/>
    <property type="molecule type" value="Genomic_DNA"/>
</dbReference>
<proteinExistence type="predicted"/>
<keyword evidence="3 6" id="KW-0812">Transmembrane</keyword>
<dbReference type="PANTHER" id="PTHR23505:SF79">
    <property type="entry name" value="PROTEIN SPINSTER"/>
    <property type="match status" value="1"/>
</dbReference>
<keyword evidence="9" id="KW-1185">Reference proteome</keyword>
<feature type="transmembrane region" description="Helical" evidence="6">
    <location>
        <begin position="151"/>
        <end position="168"/>
    </location>
</feature>
<name>A0ABQ6AWE9_9BRAD</name>
<evidence type="ECO:0000256" key="2">
    <source>
        <dbReference type="ARBA" id="ARBA00022448"/>
    </source>
</evidence>
<dbReference type="CDD" id="cd17328">
    <property type="entry name" value="MFS_spinster_like"/>
    <property type="match status" value="1"/>
</dbReference>
<comment type="caution">
    <text evidence="8">The sequence shown here is derived from an EMBL/GenBank/DDBJ whole genome shotgun (WGS) entry which is preliminary data.</text>
</comment>
<sequence length="431" mass="45790">MVDVTSDVPAQAAAAAKPSARRYYVLGLLTIIYALNFLDRTIFNVLIEPIKKEFQLSDTMMGLLAGFGFALFYSLLGIPIARMADRLNRRNIVALAFAFWSAMTALCGMATSVTSLAVARIGVGIGESAGSPASQSIVADLFAKNERPRALGIYAIGTYLGVFLGYFVGGYVNQHYGWRMAFYVAGLPGILLAAVLWLTISEPKRGAMQETFTPEPLGPTLRFLASQQSFIIVLIGFCLTTYTNYATAAWIPPFLARVHHLSSAEIGTYAGTFKGLAGMAGTLLGGFVVAQVSRRDDRWKLWAPAITSGLAGPVFALCMLTQDFATMVAMLALTSFLVGFHLGPSFAIAQTVAKPSMRALASALIALTATCFGQGLGPLVVGMINDALRAGFGADAVRYSLLSAAVTTTVGALLFVWAARTIRTDIGRAAA</sequence>
<accession>A0ABQ6AWE9</accession>
<evidence type="ECO:0000313" key="8">
    <source>
        <dbReference type="EMBL" id="GLR84940.1"/>
    </source>
</evidence>
<evidence type="ECO:0000256" key="4">
    <source>
        <dbReference type="ARBA" id="ARBA00022989"/>
    </source>
</evidence>
<keyword evidence="5 6" id="KW-0472">Membrane</keyword>
<dbReference type="InterPro" id="IPR011701">
    <property type="entry name" value="MFS"/>
</dbReference>
<dbReference type="Proteomes" id="UP001156905">
    <property type="component" value="Unassembled WGS sequence"/>
</dbReference>
<dbReference type="InterPro" id="IPR020846">
    <property type="entry name" value="MFS_dom"/>
</dbReference>
<dbReference type="InterPro" id="IPR044770">
    <property type="entry name" value="MFS_spinster-like"/>
</dbReference>
<feature type="transmembrane region" description="Helical" evidence="6">
    <location>
        <begin position="92"/>
        <end position="118"/>
    </location>
</feature>